<dbReference type="SUPFAM" id="SSF55856">
    <property type="entry name" value="Cytochrome b5-like heme/steroid binding domain"/>
    <property type="match status" value="1"/>
</dbReference>
<feature type="repeat" description="ANK" evidence="2">
    <location>
        <begin position="1038"/>
        <end position="1070"/>
    </location>
</feature>
<dbReference type="NCBIfam" id="TIGR00756">
    <property type="entry name" value="PPR"/>
    <property type="match status" value="2"/>
</dbReference>
<feature type="compositionally biased region" description="Basic and acidic residues" evidence="4">
    <location>
        <begin position="719"/>
        <end position="728"/>
    </location>
</feature>
<feature type="repeat" description="PPR" evidence="3">
    <location>
        <begin position="1340"/>
        <end position="1374"/>
    </location>
</feature>
<dbReference type="Pfam" id="PF17177">
    <property type="entry name" value="PPR_long"/>
    <property type="match status" value="2"/>
</dbReference>
<feature type="domain" description="Cytochrome b5 heme-binding" evidence="5">
    <location>
        <begin position="847"/>
        <end position="934"/>
    </location>
</feature>
<dbReference type="SUPFAM" id="SSF48452">
    <property type="entry name" value="TPR-like"/>
    <property type="match status" value="1"/>
</dbReference>
<dbReference type="Gene3D" id="3.10.120.10">
    <property type="entry name" value="Cytochrome b5-like heme/steroid binding domain"/>
    <property type="match status" value="1"/>
</dbReference>
<proteinExistence type="predicted"/>
<dbReference type="InterPro" id="IPR001199">
    <property type="entry name" value="Cyt_B5-like_heme/steroid-bd"/>
</dbReference>
<dbReference type="InterPro" id="IPR002885">
    <property type="entry name" value="PPR_rpt"/>
</dbReference>
<accession>A0ABP0L3Q0</accession>
<dbReference type="Pfam" id="PF13812">
    <property type="entry name" value="PPR_3"/>
    <property type="match status" value="2"/>
</dbReference>
<gene>
    <name evidence="6" type="ORF">SCF082_LOCUS20648</name>
</gene>
<feature type="repeat" description="PPR" evidence="3">
    <location>
        <begin position="587"/>
        <end position="621"/>
    </location>
</feature>
<dbReference type="Pfam" id="PF01535">
    <property type="entry name" value="PPR"/>
    <property type="match status" value="1"/>
</dbReference>
<evidence type="ECO:0000256" key="2">
    <source>
        <dbReference type="PROSITE-ProRule" id="PRU00023"/>
    </source>
</evidence>
<keyword evidence="7" id="KW-1185">Reference proteome</keyword>
<reference evidence="6 7" key="1">
    <citation type="submission" date="2024-02" db="EMBL/GenBank/DDBJ databases">
        <authorList>
            <person name="Chen Y."/>
            <person name="Shah S."/>
            <person name="Dougan E. K."/>
            <person name="Thang M."/>
            <person name="Chan C."/>
        </authorList>
    </citation>
    <scope>NUCLEOTIDE SEQUENCE [LARGE SCALE GENOMIC DNA]</scope>
</reference>
<feature type="repeat" description="ANK" evidence="2">
    <location>
        <begin position="1071"/>
        <end position="1103"/>
    </location>
</feature>
<dbReference type="SMART" id="SM00248">
    <property type="entry name" value="ANK"/>
    <property type="match status" value="4"/>
</dbReference>
<dbReference type="Proteomes" id="UP001642464">
    <property type="component" value="Unassembled WGS sequence"/>
</dbReference>
<dbReference type="Gene3D" id="1.25.40.10">
    <property type="entry name" value="Tetratricopeptide repeat domain"/>
    <property type="match status" value="6"/>
</dbReference>
<evidence type="ECO:0000259" key="5">
    <source>
        <dbReference type="SMART" id="SM01117"/>
    </source>
</evidence>
<dbReference type="PRINTS" id="PR01415">
    <property type="entry name" value="ANKYRIN"/>
</dbReference>
<dbReference type="Gene3D" id="1.25.40.20">
    <property type="entry name" value="Ankyrin repeat-containing domain"/>
    <property type="match status" value="2"/>
</dbReference>
<organism evidence="6 7">
    <name type="scientific">Durusdinium trenchii</name>
    <dbReference type="NCBI Taxonomy" id="1381693"/>
    <lineage>
        <taxon>Eukaryota</taxon>
        <taxon>Sar</taxon>
        <taxon>Alveolata</taxon>
        <taxon>Dinophyceae</taxon>
        <taxon>Suessiales</taxon>
        <taxon>Symbiodiniaceae</taxon>
        <taxon>Durusdinium</taxon>
    </lineage>
</organism>
<feature type="repeat" description="PPR" evidence="3">
    <location>
        <begin position="306"/>
        <end position="340"/>
    </location>
</feature>
<feature type="repeat" description="PPR" evidence="3">
    <location>
        <begin position="552"/>
        <end position="586"/>
    </location>
</feature>
<evidence type="ECO:0000256" key="1">
    <source>
        <dbReference type="ARBA" id="ARBA00022737"/>
    </source>
</evidence>
<evidence type="ECO:0000313" key="7">
    <source>
        <dbReference type="Proteomes" id="UP001642464"/>
    </source>
</evidence>
<sequence length="1540" mass="172389">MAKAKRPGDAAEFLTFMEAQVQPEGAAYDHLVTSHLNAGDFEEALKTLLSSPTVLLKTCKRLLRSLLEQKKDVKSATRLMSCMPAMGLQPSYPMYKGMVAAAAEEGNLDLADRWFQQLKENGMQPESGLFVSLIKGCWKARDPERAVRYFNLMRRLPGEEATFPRGTYSWLIRSLAQDRDAESAANLLERMRAAGLDPSLETYEAVLKAWSELQLPDMRKKLEQSWIQGLKANGTKVSRDVYKTLMRASKSDIRSMEEWMNQMQMAGHWVGVYEYNNLLQACESAIDYRSAEKWFDRMTQANVTANAVSYNLIIKTMAKAGQPKKAKQWGRRMEQAGLLSSKTLQFELVVKSLLQTSQNSADYIAGWAAKANELKKDMNASVYHNVMRAYFLENKPEEARQWVEWMETNGTSTNSETYMMLMRYDDRQTTFWHQKMDEKGVPPSTDSFNLVLRSLSEVKGKKRLPLVEEWYERMQDAGCPPNEETYALLISAAAKSGQNEAGEQWFSKMTKSGLSPDREVYQALMLRSLREGDPVAVRQILDWMVLKGIKLNRGMYNLAIRAFAEAGEAEGAEEIFRRLQAAGRDPDERSFFHLIDCHVRQRAMEKARDWLDQMLEIGVRPSFRIYAALAAGYARTGDVASTKEFLDTIKVKMYTSKITRDTWTAMMEPVLWCLEQAGEEEEVQNWLAFAEQKGFPVNVAEPMEADEDAEMNAPQQRTEGGRPRGAGDADKVKQAMNALDAMKSQGKTPTIEDFNKVMWRFASSSRSQYSQARDFLETSILPVIQPTARTFLELLRRSRAKRESTGPRWTGSPDEPHPTEARKAWSWAVPYLPALRPRLPLGWPLGWRGTDGGNILLAADGLVFDVSSARNLYGPGGKYAPLAGRDASRLLGKNSLEEESDASREMPLNLAEKAFLSAWVMSFKSKYPIVGKLVEEEQGPSPAAFLRAAELGDVSRLRRQLAEGAQLTWADSDGLSALHWAGRQGHVEALVTLLEAGAAAEGLDLKGRSALHWAATFGHRRAVEVLLEKTPVEAAAADEWLPLHFAAQGGHTGVVEVLLQKGADVNRASKAGVTALMGAARAGHRSTVESLLKAGADPGAVVNGKTAARWAENQGLNEIAELIRCNRRGDGRRGIYTLEWMHDQGFTITRAHVDVVARQLAEDFFNKKVQDLEGLLEKVLATLERKLQSGLYQTMILRAAEVGQLETSKEWYMLAQQSVPDFRISPRTCRKVAKAHFKGNDVVGTFWWLEQARRPRREQLGEFIDYVAQGDFSGSEQRADRRAGLVDRLAAFVTRLASEKELQKEEVPYLEVIEAYAAAKHPQGATAWLEEMVAALGDAPVEAYNTVIRSYAEAGDMEAANRWLARLQASSTEPTEASYEAVLEAYASKGDVAKAQEIWKELAAAPSNEASCSMLRTFCVAKDAEQVEAFLERLEWEGVQLNQRTYLELVRFYIHQGSLEKALILSEEMAMGEVETGSRAWVEQLQAAHERQDRGHAEKVALAMAQQKVRLNPEDAGLLREVLGDSFEASSVISSLTKRR</sequence>
<evidence type="ECO:0000313" key="6">
    <source>
        <dbReference type="EMBL" id="CAK9033793.1"/>
    </source>
</evidence>
<evidence type="ECO:0000256" key="4">
    <source>
        <dbReference type="SAM" id="MobiDB-lite"/>
    </source>
</evidence>
<feature type="repeat" description="ANK" evidence="2">
    <location>
        <begin position="1006"/>
        <end position="1029"/>
    </location>
</feature>
<dbReference type="EMBL" id="CAXAMM010014448">
    <property type="protein sequence ID" value="CAK9033793.1"/>
    <property type="molecule type" value="Genomic_DNA"/>
</dbReference>
<dbReference type="SMART" id="SM01117">
    <property type="entry name" value="Cyt-b5"/>
    <property type="match status" value="1"/>
</dbReference>
<dbReference type="InterPro" id="IPR002110">
    <property type="entry name" value="Ankyrin_rpt"/>
</dbReference>
<feature type="repeat" description="PPR" evidence="3">
    <location>
        <begin position="91"/>
        <end position="125"/>
    </location>
</feature>
<dbReference type="InterPro" id="IPR036400">
    <property type="entry name" value="Cyt_B5-like_heme/steroid_sf"/>
</dbReference>
<feature type="repeat" description="PPR" evidence="3">
    <location>
        <begin position="482"/>
        <end position="516"/>
    </location>
</feature>
<protein>
    <submittedName>
        <fullName evidence="6">Pentatricopeptide repeat-containing protein At5g59900</fullName>
    </submittedName>
</protein>
<dbReference type="PROSITE" id="PS51375">
    <property type="entry name" value="PPR"/>
    <property type="match status" value="7"/>
</dbReference>
<dbReference type="PANTHER" id="PTHR47447">
    <property type="entry name" value="OS03G0856100 PROTEIN"/>
    <property type="match status" value="1"/>
</dbReference>
<dbReference type="InterPro" id="IPR033443">
    <property type="entry name" value="PROP1-like_PPR_dom"/>
</dbReference>
<feature type="repeat" description="ANK" evidence="2">
    <location>
        <begin position="973"/>
        <end position="1005"/>
    </location>
</feature>
<comment type="caution">
    <text evidence="6">The sequence shown here is derived from an EMBL/GenBank/DDBJ whole genome shotgun (WGS) entry which is preliminary data.</text>
</comment>
<feature type="region of interest" description="Disordered" evidence="4">
    <location>
        <begin position="706"/>
        <end position="728"/>
    </location>
</feature>
<feature type="repeat" description="PPR" evidence="3">
    <location>
        <begin position="164"/>
        <end position="198"/>
    </location>
</feature>
<dbReference type="InterPro" id="IPR011990">
    <property type="entry name" value="TPR-like_helical_dom_sf"/>
</dbReference>
<dbReference type="SUPFAM" id="SSF48403">
    <property type="entry name" value="Ankyrin repeat"/>
    <property type="match status" value="1"/>
</dbReference>
<dbReference type="PROSITE" id="PS50297">
    <property type="entry name" value="ANK_REP_REGION"/>
    <property type="match status" value="4"/>
</dbReference>
<keyword evidence="2" id="KW-0040">ANK repeat</keyword>
<keyword evidence="1" id="KW-0677">Repeat</keyword>
<dbReference type="InterPro" id="IPR036770">
    <property type="entry name" value="Ankyrin_rpt-contain_sf"/>
</dbReference>
<evidence type="ECO:0000256" key="3">
    <source>
        <dbReference type="PROSITE-ProRule" id="PRU00708"/>
    </source>
</evidence>
<dbReference type="PANTHER" id="PTHR47447:SF17">
    <property type="entry name" value="OS12G0638900 PROTEIN"/>
    <property type="match status" value="1"/>
</dbReference>
<dbReference type="PROSITE" id="PS50088">
    <property type="entry name" value="ANK_REPEAT"/>
    <property type="match status" value="4"/>
</dbReference>
<name>A0ABP0L3Q0_9DINO</name>
<dbReference type="Pfam" id="PF12796">
    <property type="entry name" value="Ank_2"/>
    <property type="match status" value="2"/>
</dbReference>